<dbReference type="CDD" id="cd02440">
    <property type="entry name" value="AdoMet_MTases"/>
    <property type="match status" value="1"/>
</dbReference>
<dbReference type="InterPro" id="IPR056743">
    <property type="entry name" value="TRM5-TYW2-like_MTfase"/>
</dbReference>
<evidence type="ECO:0000313" key="8">
    <source>
        <dbReference type="Proteomes" id="UP000284763"/>
    </source>
</evidence>
<dbReference type="GO" id="GO:0102522">
    <property type="term" value="F:tRNA 4-demethylwyosine alpha-amino-alpha-carboxypropyltransferase activity"/>
    <property type="evidence" value="ECO:0007669"/>
    <property type="project" value="UniProtKB-EC"/>
</dbReference>
<dbReference type="InterPro" id="IPR040601">
    <property type="entry name" value="Trm5a/b_N"/>
</dbReference>
<feature type="binding site" evidence="5">
    <location>
        <position position="176"/>
    </location>
    <ligand>
        <name>S-adenosyl-L-methionine</name>
        <dbReference type="ChEBI" id="CHEBI:59789"/>
    </ligand>
</feature>
<proteinExistence type="inferred from homology"/>
<dbReference type="InterPro" id="IPR029063">
    <property type="entry name" value="SAM-dependent_MTases_sf"/>
</dbReference>
<feature type="domain" description="SAM-dependent methyltransferase TRM5/TYW2-type" evidence="6">
    <location>
        <begin position="96"/>
        <end position="345"/>
    </location>
</feature>
<dbReference type="InterPro" id="IPR030382">
    <property type="entry name" value="MeTrfase_TRM5/TYW2"/>
</dbReference>
<dbReference type="PROSITE" id="PS51684">
    <property type="entry name" value="SAM_MT_TRM5_TYW2"/>
    <property type="match status" value="1"/>
</dbReference>
<dbReference type="GO" id="GO:0005737">
    <property type="term" value="C:cytoplasm"/>
    <property type="evidence" value="ECO:0007669"/>
    <property type="project" value="UniProtKB-SubCell"/>
</dbReference>
<dbReference type="Proteomes" id="UP000284763">
    <property type="component" value="Unassembled WGS sequence"/>
</dbReference>
<dbReference type="EC" id="2.5.1.114" evidence="5"/>
<evidence type="ECO:0000256" key="3">
    <source>
        <dbReference type="ARBA" id="ARBA00022691"/>
    </source>
</evidence>
<dbReference type="GO" id="GO:0030488">
    <property type="term" value="P:tRNA methylation"/>
    <property type="evidence" value="ECO:0007669"/>
    <property type="project" value="TreeGrafter"/>
</dbReference>
<dbReference type="EMBL" id="QZAB01000442">
    <property type="protein sequence ID" value="RQD82542.1"/>
    <property type="molecule type" value="Genomic_DNA"/>
</dbReference>
<dbReference type="Pfam" id="PF02475">
    <property type="entry name" value="TRM5-TYW2_MTfase"/>
    <property type="match status" value="1"/>
</dbReference>
<dbReference type="Gene3D" id="3.40.50.150">
    <property type="entry name" value="Vaccinia Virus protein VP39"/>
    <property type="match status" value="1"/>
</dbReference>
<dbReference type="SUPFAM" id="SSF53335">
    <property type="entry name" value="S-adenosyl-L-methionine-dependent methyltransferases"/>
    <property type="match status" value="1"/>
</dbReference>
<feature type="binding site" evidence="5">
    <location>
        <position position="222"/>
    </location>
    <ligand>
        <name>S-adenosyl-L-methionine</name>
        <dbReference type="ChEBI" id="CHEBI:59789"/>
    </ligand>
</feature>
<name>A0A424YU99_9EURY</name>
<comment type="catalytic activity">
    <reaction evidence="5">
        <text>4-demethylwyosine(37) in tRNA(Phe) + S-adenosyl-L-methionine = 4-demethyl-7-[(3S)-3-amino-3-carboxypropyl]wyosine(37) in tRNA(Phe) + S-methyl-5'-thioadenosine + H(+)</text>
        <dbReference type="Rhea" id="RHEA:36355"/>
        <dbReference type="Rhea" id="RHEA-COMP:10164"/>
        <dbReference type="Rhea" id="RHEA-COMP:10378"/>
        <dbReference type="ChEBI" id="CHEBI:15378"/>
        <dbReference type="ChEBI" id="CHEBI:17509"/>
        <dbReference type="ChEBI" id="CHEBI:59789"/>
        <dbReference type="ChEBI" id="CHEBI:64315"/>
        <dbReference type="ChEBI" id="CHEBI:73550"/>
        <dbReference type="EC" id="2.5.1.114"/>
    </reaction>
</comment>
<dbReference type="PANTHER" id="PTHR23245">
    <property type="entry name" value="TRNA METHYLTRANSFERASE"/>
    <property type="match status" value="1"/>
</dbReference>
<comment type="similarity">
    <text evidence="5">Belongs to the class I-like SAM-binding methyltransferase superfamily. TRM5/TYW2 family.</text>
</comment>
<reference evidence="7 8" key="1">
    <citation type="submission" date="2018-08" db="EMBL/GenBank/DDBJ databases">
        <title>The metabolism and importance of syntrophic acetate oxidation coupled to methane or sulfide production in haloalkaline environments.</title>
        <authorList>
            <person name="Timmers P.H.A."/>
            <person name="Vavourakis C.D."/>
            <person name="Sorokin D.Y."/>
            <person name="Sinninghe Damste J.S."/>
            <person name="Muyzer G."/>
            <person name="Stams A.J.M."/>
            <person name="Plugge C.M."/>
        </authorList>
    </citation>
    <scope>NUCLEOTIDE SEQUENCE [LARGE SCALE GENOMIC DNA]</scope>
    <source>
        <strain evidence="7">MSAO_Arc3</strain>
    </source>
</reference>
<keyword evidence="5" id="KW-0963">Cytoplasm</keyword>
<evidence type="ECO:0000256" key="5">
    <source>
        <dbReference type="HAMAP-Rule" id="MF_01922"/>
    </source>
</evidence>
<dbReference type="Gene3D" id="3.30.70.2580">
    <property type="match status" value="1"/>
</dbReference>
<dbReference type="HAMAP" id="MF_01922">
    <property type="entry name" value="TYW2_archaea"/>
    <property type="match status" value="1"/>
</dbReference>
<dbReference type="Pfam" id="PF25133">
    <property type="entry name" value="TYW2_N_2"/>
    <property type="match status" value="1"/>
</dbReference>
<organism evidence="7 8">
    <name type="scientific">Methanosalsum natronophilum</name>
    <dbReference type="NCBI Taxonomy" id="768733"/>
    <lineage>
        <taxon>Archaea</taxon>
        <taxon>Methanobacteriati</taxon>
        <taxon>Methanobacteriota</taxon>
        <taxon>Stenosarchaea group</taxon>
        <taxon>Methanomicrobia</taxon>
        <taxon>Methanosarcinales</taxon>
        <taxon>Methanosarcinaceae</taxon>
        <taxon>Methanosalsum</taxon>
    </lineage>
</organism>
<dbReference type="InterPro" id="IPR030867">
    <property type="entry name" value="TYW2_archaea"/>
</dbReference>
<comment type="caution">
    <text evidence="7">The sequence shown here is derived from an EMBL/GenBank/DDBJ whole genome shotgun (WGS) entry which is preliminary data.</text>
</comment>
<dbReference type="Pfam" id="PF18093">
    <property type="entry name" value="Trm5_N"/>
    <property type="match status" value="1"/>
</dbReference>
<comment type="caution">
    <text evidence="5">Lacks conserved residue(s) required for the propagation of feature annotation.</text>
</comment>
<keyword evidence="3 5" id="KW-0949">S-adenosyl-L-methionine</keyword>
<keyword evidence="4 5" id="KW-0819">tRNA processing</keyword>
<evidence type="ECO:0000313" key="7">
    <source>
        <dbReference type="EMBL" id="RQD82542.1"/>
    </source>
</evidence>
<evidence type="ECO:0000259" key="6">
    <source>
        <dbReference type="PROSITE" id="PS51684"/>
    </source>
</evidence>
<dbReference type="Gene3D" id="3.30.300.110">
    <property type="entry name" value="Met-10+ protein-like domains"/>
    <property type="match status" value="1"/>
</dbReference>
<dbReference type="InterPro" id="IPR056744">
    <property type="entry name" value="TRM5/TYW2-like_N"/>
</dbReference>
<comment type="function">
    <text evidence="5">S-adenosyl-L-methionine-dependent transferase that acts as a component of the wyosine derivatives biosynthesis pathway. Catalyzes the transfer of the alpha-amino-alpha-carboxypropyl (acp) group from S-adenosyl-L-methionine to 4-demethylwyosine (imG-14), forming 7-aminocarboxypropyl-demethylwyosine (wybutosine-86) at position 37 of tRNA(Phe).</text>
</comment>
<evidence type="ECO:0000256" key="1">
    <source>
        <dbReference type="ARBA" id="ARBA00022603"/>
    </source>
</evidence>
<feature type="binding site" evidence="5">
    <location>
        <position position="183"/>
    </location>
    <ligand>
        <name>S-adenosyl-L-methionine</name>
        <dbReference type="ChEBI" id="CHEBI:59789"/>
    </ligand>
</feature>
<keyword evidence="1 7" id="KW-0489">Methyltransferase</keyword>
<evidence type="ECO:0000256" key="4">
    <source>
        <dbReference type="ARBA" id="ARBA00022694"/>
    </source>
</evidence>
<keyword evidence="2 5" id="KW-0808">Transferase</keyword>
<gene>
    <name evidence="5" type="primary">taw2</name>
    <name evidence="7" type="ORF">D5R95_07090</name>
</gene>
<dbReference type="FunFam" id="3.40.50.150:FF:000131">
    <property type="entry name" value="tRNA wybutosine-synthesizing protein 2/3/4"/>
    <property type="match status" value="1"/>
</dbReference>
<dbReference type="AlphaFoldDB" id="A0A424YU99"/>
<dbReference type="GO" id="GO:0008175">
    <property type="term" value="F:tRNA methyltransferase activity"/>
    <property type="evidence" value="ECO:0007669"/>
    <property type="project" value="TreeGrafter"/>
</dbReference>
<dbReference type="PANTHER" id="PTHR23245:SF41">
    <property type="entry name" value="TRNA(PHE) (4-DEMETHYLWYOSINE(37)-C(7)) AMINOCARBOXYPROPYLTRANSFERASE"/>
    <property type="match status" value="1"/>
</dbReference>
<sequence length="350" mass="40131">MTNSELNQRAIRVPLERGEHIRKKLADQNIIDKSRKLQVKIIDSRKFLEIPIIKDIPGYNIVLQDNPVSYGQMLTLKSILKNKINKSELDELPRGWQILGDIIIVSISDTLSYKKELIADSLLQLYPKIKSVVQDFGISGQYRVPSRTLIRGTKTETIHKENECYYKLDVTKIMFSKGNMHERKLMANIGYNETIVDMFAGIGYFTLQIAKHSKPKQIIAIEINPVSFKYLLENIELNQVQDKVIPINDDCSNAAPVGIADRVIMGYVGITHEYLIYALKSIKNSGGILHYHETVPEPLIETRPVERVKDVAQELNLDIELISKRKVKKYSPGIWHTVFDYKVKTKNKIQ</sequence>
<protein>
    <recommendedName>
        <fullName evidence="5">tRNA(Phe) (4-demethylwyosine(37)-C(7)) aminocarboxypropyltransferase</fullName>
        <ecNumber evidence="5">2.5.1.114</ecNumber>
    </recommendedName>
    <alternativeName>
        <fullName evidence="5">tRNA wyosine derivatives biosynthesis protein Taw2</fullName>
    </alternativeName>
</protein>
<evidence type="ECO:0000256" key="2">
    <source>
        <dbReference type="ARBA" id="ARBA00022679"/>
    </source>
</evidence>
<accession>A0A424YU99</accession>
<comment type="subcellular location">
    <subcellularLocation>
        <location evidence="5">Cytoplasm</location>
    </subcellularLocation>
</comment>